<dbReference type="InParanoid" id="A0A168S3Y4"/>
<dbReference type="EMBL" id="LT554853">
    <property type="protein sequence ID" value="SAM07774.1"/>
    <property type="molecule type" value="Genomic_DNA"/>
</dbReference>
<dbReference type="Gene3D" id="3.90.79.10">
    <property type="entry name" value="Nucleoside Triphosphate Pyrophosphohydrolase"/>
    <property type="match status" value="1"/>
</dbReference>
<evidence type="ECO:0000313" key="7">
    <source>
        <dbReference type="EMBL" id="SAM07774.1"/>
    </source>
</evidence>
<name>A0A168S3Y4_ABSGL</name>
<keyword evidence="3" id="KW-0479">Metal-binding</keyword>
<gene>
    <name evidence="7" type="primary">ABSGL_13431.1 scaffold 14165</name>
</gene>
<dbReference type="OrthoDB" id="447842at2759"/>
<dbReference type="GO" id="GO:0008413">
    <property type="term" value="F:8-oxo-7,8-dihydroguanosine triphosphate pyrophosphatase activity"/>
    <property type="evidence" value="ECO:0007669"/>
    <property type="project" value="TreeGrafter"/>
</dbReference>
<comment type="cofactor">
    <cofactor evidence="1">
        <name>Mg(2+)</name>
        <dbReference type="ChEBI" id="CHEBI:18420"/>
    </cofactor>
</comment>
<reference evidence="7" key="1">
    <citation type="submission" date="2016-04" db="EMBL/GenBank/DDBJ databases">
        <authorList>
            <person name="Evans L.H."/>
            <person name="Alamgir A."/>
            <person name="Owens N."/>
            <person name="Weber N.D."/>
            <person name="Virtaneva K."/>
            <person name="Barbian K."/>
            <person name="Babar A."/>
            <person name="Rosenke K."/>
        </authorList>
    </citation>
    <scope>NUCLEOTIDE SEQUENCE [LARGE SCALE GENOMIC DNA]</scope>
    <source>
        <strain evidence="7">CBS 101.48</strain>
    </source>
</reference>
<evidence type="ECO:0000256" key="3">
    <source>
        <dbReference type="ARBA" id="ARBA00022723"/>
    </source>
</evidence>
<evidence type="ECO:0000256" key="4">
    <source>
        <dbReference type="ARBA" id="ARBA00022801"/>
    </source>
</evidence>
<comment type="similarity">
    <text evidence="2">Belongs to the Nudix hydrolase family.</text>
</comment>
<accession>A0A168S3Y4</accession>
<keyword evidence="4" id="KW-0378">Hydrolase</keyword>
<dbReference type="SUPFAM" id="SSF55811">
    <property type="entry name" value="Nudix"/>
    <property type="match status" value="1"/>
</dbReference>
<dbReference type="OMA" id="MWADDEF"/>
<dbReference type="Pfam" id="PF00293">
    <property type="entry name" value="NUDIX"/>
    <property type="match status" value="1"/>
</dbReference>
<evidence type="ECO:0000256" key="5">
    <source>
        <dbReference type="ARBA" id="ARBA00022842"/>
    </source>
</evidence>
<dbReference type="PROSITE" id="PS51462">
    <property type="entry name" value="NUDIX"/>
    <property type="match status" value="1"/>
</dbReference>
<dbReference type="Proteomes" id="UP000078561">
    <property type="component" value="Unassembled WGS sequence"/>
</dbReference>
<dbReference type="InterPro" id="IPR000086">
    <property type="entry name" value="NUDIX_hydrolase_dom"/>
</dbReference>
<dbReference type="PANTHER" id="PTHR43758:SF2">
    <property type="entry name" value="OXIDIZED PURINE NUCLEOSIDE TRIPHOSPHATE HYDROLASE"/>
    <property type="match status" value="1"/>
</dbReference>
<keyword evidence="8" id="KW-1185">Reference proteome</keyword>
<dbReference type="AlphaFoldDB" id="A0A168S3Y4"/>
<proteinExistence type="inferred from homology"/>
<dbReference type="GO" id="GO:0005737">
    <property type="term" value="C:cytoplasm"/>
    <property type="evidence" value="ECO:0007669"/>
    <property type="project" value="TreeGrafter"/>
</dbReference>
<evidence type="ECO:0000313" key="8">
    <source>
        <dbReference type="Proteomes" id="UP000078561"/>
    </source>
</evidence>
<evidence type="ECO:0000259" key="6">
    <source>
        <dbReference type="PROSITE" id="PS51462"/>
    </source>
</evidence>
<evidence type="ECO:0000256" key="1">
    <source>
        <dbReference type="ARBA" id="ARBA00001946"/>
    </source>
</evidence>
<feature type="domain" description="Nudix hydrolase" evidence="6">
    <location>
        <begin position="6"/>
        <end position="160"/>
    </location>
</feature>
<dbReference type="PANTHER" id="PTHR43758">
    <property type="entry name" value="7,8-DIHYDRO-8-OXOGUANINE TRIPHOSPHATASE"/>
    <property type="match status" value="1"/>
</dbReference>
<dbReference type="InterPro" id="IPR015797">
    <property type="entry name" value="NUDIX_hydrolase-like_dom_sf"/>
</dbReference>
<dbReference type="GO" id="GO:0046872">
    <property type="term" value="F:metal ion binding"/>
    <property type="evidence" value="ECO:0007669"/>
    <property type="project" value="UniProtKB-KW"/>
</dbReference>
<dbReference type="STRING" id="4829.A0A168S3Y4"/>
<evidence type="ECO:0000256" key="2">
    <source>
        <dbReference type="ARBA" id="ARBA00005582"/>
    </source>
</evidence>
<dbReference type="CDD" id="cd03427">
    <property type="entry name" value="NUDIX_MTH1_Nudt1"/>
    <property type="match status" value="1"/>
</dbReference>
<protein>
    <recommendedName>
        <fullName evidence="6">Nudix hydrolase domain-containing protein</fullName>
    </recommendedName>
</protein>
<dbReference type="GO" id="GO:0042262">
    <property type="term" value="P:DNA protection"/>
    <property type="evidence" value="ECO:0007669"/>
    <property type="project" value="TreeGrafter"/>
</dbReference>
<sequence length="199" mass="22872">MVSVNSKKPFTLVFTLDQQNNKILLGMKKRGFGMNKFNGKPRCHSFKAPIPVVMDSLYYPYSNVGFGGKLEPGESVLQAAYRELTEEAMIEAHNMEKVGINLFTFENDPVALEVHVYVVTQFSGIPTETEEMRPEWFDYSKIPYQQMWSDDEQWLPHVLDGKFFLGEYHFAKDQKTILGEKLSLVSNPPLEFDLSQLCM</sequence>
<keyword evidence="5" id="KW-0460">Magnesium</keyword>
<organism evidence="7">
    <name type="scientific">Absidia glauca</name>
    <name type="common">Pin mould</name>
    <dbReference type="NCBI Taxonomy" id="4829"/>
    <lineage>
        <taxon>Eukaryota</taxon>
        <taxon>Fungi</taxon>
        <taxon>Fungi incertae sedis</taxon>
        <taxon>Mucoromycota</taxon>
        <taxon>Mucoromycotina</taxon>
        <taxon>Mucoromycetes</taxon>
        <taxon>Mucorales</taxon>
        <taxon>Cunninghamellaceae</taxon>
        <taxon>Absidia</taxon>
    </lineage>
</organism>